<evidence type="ECO:0000313" key="2">
    <source>
        <dbReference type="Proteomes" id="UP000183567"/>
    </source>
</evidence>
<accession>A0A1J8QP93</accession>
<keyword evidence="2" id="KW-1185">Reference proteome</keyword>
<dbReference type="Proteomes" id="UP000183567">
    <property type="component" value="Unassembled WGS sequence"/>
</dbReference>
<comment type="caution">
    <text evidence="1">The sequence shown here is derived from an EMBL/GenBank/DDBJ whole genome shotgun (WGS) entry which is preliminary data.</text>
</comment>
<proteinExistence type="predicted"/>
<organism evidence="1 2">
    <name type="scientific">Rhizopogon vesiculosus</name>
    <dbReference type="NCBI Taxonomy" id="180088"/>
    <lineage>
        <taxon>Eukaryota</taxon>
        <taxon>Fungi</taxon>
        <taxon>Dikarya</taxon>
        <taxon>Basidiomycota</taxon>
        <taxon>Agaricomycotina</taxon>
        <taxon>Agaricomycetes</taxon>
        <taxon>Agaricomycetidae</taxon>
        <taxon>Boletales</taxon>
        <taxon>Suillineae</taxon>
        <taxon>Rhizopogonaceae</taxon>
        <taxon>Rhizopogon</taxon>
    </lineage>
</organism>
<reference evidence="1 2" key="1">
    <citation type="submission" date="2016-03" db="EMBL/GenBank/DDBJ databases">
        <title>Comparative genomics of the ectomycorrhizal sister species Rhizopogon vinicolor and Rhizopogon vesiculosus (Basidiomycota: Boletales) reveals a divergence of the mating type B locus.</title>
        <authorList>
            <person name="Mujic A.B."/>
            <person name="Kuo A."/>
            <person name="Tritt A."/>
            <person name="Lipzen A."/>
            <person name="Chen C."/>
            <person name="Johnson J."/>
            <person name="Sharma A."/>
            <person name="Barry K."/>
            <person name="Grigoriev I.V."/>
            <person name="Spatafora J.W."/>
        </authorList>
    </citation>
    <scope>NUCLEOTIDE SEQUENCE [LARGE SCALE GENOMIC DNA]</scope>
    <source>
        <strain evidence="1 2">AM-OR11-056</strain>
    </source>
</reference>
<dbReference type="AlphaFoldDB" id="A0A1J8QP93"/>
<protein>
    <submittedName>
        <fullName evidence="1">Uncharacterized protein</fullName>
    </submittedName>
</protein>
<name>A0A1J8QP93_9AGAM</name>
<dbReference type="EMBL" id="LVVM01003220">
    <property type="protein sequence ID" value="OJA15248.1"/>
    <property type="molecule type" value="Genomic_DNA"/>
</dbReference>
<gene>
    <name evidence="1" type="ORF">AZE42_14148</name>
</gene>
<sequence length="22" mass="2577">MSWVKADQHFPLAYHGQSEFPT</sequence>
<evidence type="ECO:0000313" key="1">
    <source>
        <dbReference type="EMBL" id="OJA15248.1"/>
    </source>
</evidence>